<dbReference type="AlphaFoldDB" id="A0A8X6QE62"/>
<sequence length="153" mass="17851">MDGVDFADRVISYYKICAQTKEWTIRIIMHFIDFAVAASWIEYRRHKAMSSAPKSDYLDNFAFRIKIQKYFFHGSEEGGTSEYEPSKPPTPQKRKLNAKVPLTSNHLRKKQNLHLPEIPLPVSKNRCRMPGFKSNSTRMRCTTCKVFLCLQED</sequence>
<evidence type="ECO:0000313" key="2">
    <source>
        <dbReference type="EMBL" id="GFU14152.1"/>
    </source>
</evidence>
<dbReference type="PANTHER" id="PTHR47272:SF2">
    <property type="entry name" value="PIGGYBAC TRANSPOSABLE ELEMENT-DERIVED PROTEIN 3-LIKE"/>
    <property type="match status" value="1"/>
</dbReference>
<dbReference type="EMBL" id="BMAW01125805">
    <property type="protein sequence ID" value="GFU14152.1"/>
    <property type="molecule type" value="Genomic_DNA"/>
</dbReference>
<proteinExistence type="predicted"/>
<protein>
    <submittedName>
        <fullName evidence="2">Si:ch211-255f4.7</fullName>
    </submittedName>
</protein>
<comment type="caution">
    <text evidence="2">The sequence shown here is derived from an EMBL/GenBank/DDBJ whole genome shotgun (WGS) entry which is preliminary data.</text>
</comment>
<dbReference type="Proteomes" id="UP000887013">
    <property type="component" value="Unassembled WGS sequence"/>
</dbReference>
<name>A0A8X6QE62_NEPPI</name>
<keyword evidence="3" id="KW-1185">Reference proteome</keyword>
<reference evidence="2" key="1">
    <citation type="submission" date="2020-08" db="EMBL/GenBank/DDBJ databases">
        <title>Multicomponent nature underlies the extraordinary mechanical properties of spider dragline silk.</title>
        <authorList>
            <person name="Kono N."/>
            <person name="Nakamura H."/>
            <person name="Mori M."/>
            <person name="Yoshida Y."/>
            <person name="Ohtoshi R."/>
            <person name="Malay A.D."/>
            <person name="Moran D.A.P."/>
            <person name="Tomita M."/>
            <person name="Numata K."/>
            <person name="Arakawa K."/>
        </authorList>
    </citation>
    <scope>NUCLEOTIDE SEQUENCE</scope>
</reference>
<dbReference type="OrthoDB" id="6495616at2759"/>
<evidence type="ECO:0000256" key="1">
    <source>
        <dbReference type="SAM" id="MobiDB-lite"/>
    </source>
</evidence>
<gene>
    <name evidence="2" type="ORF">NPIL_481451</name>
</gene>
<organism evidence="2 3">
    <name type="scientific">Nephila pilipes</name>
    <name type="common">Giant wood spider</name>
    <name type="synonym">Nephila maculata</name>
    <dbReference type="NCBI Taxonomy" id="299642"/>
    <lineage>
        <taxon>Eukaryota</taxon>
        <taxon>Metazoa</taxon>
        <taxon>Ecdysozoa</taxon>
        <taxon>Arthropoda</taxon>
        <taxon>Chelicerata</taxon>
        <taxon>Arachnida</taxon>
        <taxon>Araneae</taxon>
        <taxon>Araneomorphae</taxon>
        <taxon>Entelegynae</taxon>
        <taxon>Araneoidea</taxon>
        <taxon>Nephilidae</taxon>
        <taxon>Nephila</taxon>
    </lineage>
</organism>
<evidence type="ECO:0000313" key="3">
    <source>
        <dbReference type="Proteomes" id="UP000887013"/>
    </source>
</evidence>
<feature type="region of interest" description="Disordered" evidence="1">
    <location>
        <begin position="76"/>
        <end position="98"/>
    </location>
</feature>
<dbReference type="PANTHER" id="PTHR47272">
    <property type="entry name" value="DDE_TNP_1_7 DOMAIN-CONTAINING PROTEIN"/>
    <property type="match status" value="1"/>
</dbReference>
<accession>A0A8X6QE62</accession>